<proteinExistence type="predicted"/>
<dbReference type="InterPro" id="IPR001343">
    <property type="entry name" value="Hemolysn_Ca-bd"/>
</dbReference>
<organism evidence="3 4">
    <name type="scientific">Paludibacterium purpuratum</name>
    <dbReference type="NCBI Taxonomy" id="1144873"/>
    <lineage>
        <taxon>Bacteria</taxon>
        <taxon>Pseudomonadati</taxon>
        <taxon>Pseudomonadota</taxon>
        <taxon>Betaproteobacteria</taxon>
        <taxon>Neisseriales</taxon>
        <taxon>Chromobacteriaceae</taxon>
        <taxon>Paludibacterium</taxon>
    </lineage>
</organism>
<keyword evidence="4" id="KW-1185">Reference proteome</keyword>
<dbReference type="PANTHER" id="PTHR38340">
    <property type="entry name" value="S-LAYER PROTEIN"/>
    <property type="match status" value="1"/>
</dbReference>
<dbReference type="GO" id="GO:0005576">
    <property type="term" value="C:extracellular region"/>
    <property type="evidence" value="ECO:0007669"/>
    <property type="project" value="UniProtKB-SubCell"/>
</dbReference>
<evidence type="ECO:0000256" key="2">
    <source>
        <dbReference type="ARBA" id="ARBA00022525"/>
    </source>
</evidence>
<dbReference type="InterPro" id="IPR050557">
    <property type="entry name" value="RTX_toxin/Mannuronan_C5-epim"/>
</dbReference>
<comment type="subcellular location">
    <subcellularLocation>
        <location evidence="1">Secreted</location>
    </subcellularLocation>
</comment>
<dbReference type="EMBL" id="SNZP01000008">
    <property type="protein sequence ID" value="TDR78309.1"/>
    <property type="molecule type" value="Genomic_DNA"/>
</dbReference>
<evidence type="ECO:0000313" key="3">
    <source>
        <dbReference type="EMBL" id="TDR78309.1"/>
    </source>
</evidence>
<protein>
    <submittedName>
        <fullName evidence="3">Putative secreted protein (Type I secretion substrate)</fullName>
    </submittedName>
</protein>
<dbReference type="PROSITE" id="PS00330">
    <property type="entry name" value="HEMOLYSIN_CALCIUM"/>
    <property type="match status" value="2"/>
</dbReference>
<dbReference type="GO" id="GO:0005509">
    <property type="term" value="F:calcium ion binding"/>
    <property type="evidence" value="ECO:0007669"/>
    <property type="project" value="InterPro"/>
</dbReference>
<evidence type="ECO:0000256" key="1">
    <source>
        <dbReference type="ARBA" id="ARBA00004613"/>
    </source>
</evidence>
<dbReference type="PRINTS" id="PR00313">
    <property type="entry name" value="CABNDNGRPT"/>
</dbReference>
<dbReference type="OrthoDB" id="8596409at2"/>
<keyword evidence="2" id="KW-0964">Secreted</keyword>
<dbReference type="Pfam" id="PF00353">
    <property type="entry name" value="HemolysinCabind"/>
    <property type="match status" value="3"/>
</dbReference>
<dbReference type="SUPFAM" id="SSF51120">
    <property type="entry name" value="beta-Roll"/>
    <property type="match status" value="1"/>
</dbReference>
<sequence>MAVIYAKEQSNIDPSSPFAGFKWGSGTEEDDVILGSPGDNNTLYGYGGNDFLACNGGTGNALYGGDGNDELYVLGNSVDAFLSGGRGNDLLVGGLGSNTLIGGSGDDRLFGNIGNDVLEGDGMDDELLSLSDPHNFQAGGNDTLWGGGGNDTLIGGKGNDTLTGGSGRDTFVWDRQDLGGVDRVTDFDVKEDYLKFSNIAPDRLSLSVEGQSSWLSIRGGDGQVSQRIELENTDLMSGQSEAVALQKLIDQGTILFA</sequence>
<reference evidence="3 4" key="1">
    <citation type="submission" date="2019-03" db="EMBL/GenBank/DDBJ databases">
        <title>Genomic Encyclopedia of Type Strains, Phase III (KMG-III): the genomes of soil and plant-associated and newly described type strains.</title>
        <authorList>
            <person name="Whitman W."/>
        </authorList>
    </citation>
    <scope>NUCLEOTIDE SEQUENCE [LARGE SCALE GENOMIC DNA]</scope>
    <source>
        <strain evidence="3 4">CECT 8976</strain>
    </source>
</reference>
<dbReference type="AlphaFoldDB" id="A0A4R7B3G8"/>
<dbReference type="InterPro" id="IPR018511">
    <property type="entry name" value="Hemolysin-typ_Ca-bd_CS"/>
</dbReference>
<dbReference type="Gene3D" id="2.150.10.10">
    <property type="entry name" value="Serralysin-like metalloprotease, C-terminal"/>
    <property type="match status" value="2"/>
</dbReference>
<dbReference type="Proteomes" id="UP000295611">
    <property type="component" value="Unassembled WGS sequence"/>
</dbReference>
<dbReference type="RefSeq" id="WP_133680996.1">
    <property type="nucleotide sequence ID" value="NZ_SNZP01000008.1"/>
</dbReference>
<dbReference type="PANTHER" id="PTHR38340:SF1">
    <property type="entry name" value="S-LAYER PROTEIN"/>
    <property type="match status" value="1"/>
</dbReference>
<name>A0A4R7B3G8_9NEIS</name>
<gene>
    <name evidence="3" type="ORF">DFP86_10826</name>
</gene>
<dbReference type="InterPro" id="IPR011049">
    <property type="entry name" value="Serralysin-like_metalloprot_C"/>
</dbReference>
<comment type="caution">
    <text evidence="3">The sequence shown here is derived from an EMBL/GenBank/DDBJ whole genome shotgun (WGS) entry which is preliminary data.</text>
</comment>
<evidence type="ECO:0000313" key="4">
    <source>
        <dbReference type="Proteomes" id="UP000295611"/>
    </source>
</evidence>
<accession>A0A4R7B3G8</accession>